<dbReference type="STRING" id="225359.A0A2S4PNU6"/>
<dbReference type="AlphaFoldDB" id="A0A2S4PNU6"/>
<dbReference type="Proteomes" id="UP000237438">
    <property type="component" value="Unassembled WGS sequence"/>
</dbReference>
<gene>
    <name evidence="2" type="ORF">EPUL_003679</name>
</gene>
<reference evidence="2 3" key="1">
    <citation type="submission" date="2017-10" db="EMBL/GenBank/DDBJ databases">
        <title>Development of genomic resources for the powdery mildew, Erysiphe pulchra.</title>
        <authorList>
            <person name="Wadl P.A."/>
            <person name="Mack B.M."/>
            <person name="Moore G."/>
            <person name="Beltz S.B."/>
        </authorList>
    </citation>
    <scope>NUCLEOTIDE SEQUENCE [LARGE SCALE GENOMIC DNA]</scope>
    <source>
        <strain evidence="2">Cflorida</strain>
    </source>
</reference>
<dbReference type="InterPro" id="IPR016024">
    <property type="entry name" value="ARM-type_fold"/>
</dbReference>
<dbReference type="PANTHER" id="PTHR10957">
    <property type="entry name" value="RAP1 GTPASE-GDP DISSOCIATION STIMULATOR 1"/>
    <property type="match status" value="1"/>
</dbReference>
<evidence type="ECO:0000313" key="3">
    <source>
        <dbReference type="Proteomes" id="UP000237438"/>
    </source>
</evidence>
<comment type="caution">
    <text evidence="2">The sequence shown here is derived from an EMBL/GenBank/DDBJ whole genome shotgun (WGS) entry which is preliminary data.</text>
</comment>
<sequence length="717" mass="80857">MWDSNASSIKIFHRSPSESHDEWIERITAHPFKDGDRETAELQSDTQEEIDMVDEIQFIFSPRENDKEDDRGSANETENLTDQKRRSRELTEKLPVLAQLWWLNSKQLDIATELLANGSRNSIWRIPLGESGVFDFFLRIFTRHELRLSLKIHILRLIGNSCADIDGNRARINASSYYISAIIKQLKYTAMLPYALPVLYNICVDYVPNQILASKSYLTRELIDLVKNPSFDNSLPTFEYVCRILTLLMSQPSEVEFAPDYTVTALFRTAADNKSHVDFDNFISLTNIAICYLQHEKFQKAFVSANGSLDDIITILVDSYARYDTQPAIAENDDIKALTNMRNSLNQVLSDISALSEFAEACPIFSRFSTTLQQWIVAPCAKVQLQVCSCVMLGNLARCDATCIKFVQTLQIHKPLITIVSKELSSQILHASLGFLKNLAIPLENKTSIGEEKVFPVLSRVLALDNIPQVQFSAVSLARQLTIGTFENVYRLLHEKSSKNAETTFSLLCSLFTKTDDEPIKMEIARLTTSICRVLCSQTGVCQELTESTRAQFFQIYPDIGIHLRSVVSQSKWPVVRSEGWFVLALISRFTESAKTIIQLLQNSKFFELLTQIVIGELVVSTLSNPSVLISTSSSEELSTPDTLDLNPEPIKPHAKAVEMARLDRENALVFVNEIIKSSSDKISVAQNIKMKELLKRGGEILMEQSKTMAEADKNTS</sequence>
<protein>
    <submittedName>
        <fullName evidence="2">Uncharacterized protein</fullName>
    </submittedName>
</protein>
<evidence type="ECO:0000256" key="1">
    <source>
        <dbReference type="SAM" id="MobiDB-lite"/>
    </source>
</evidence>
<feature type="compositionally biased region" description="Basic and acidic residues" evidence="1">
    <location>
        <begin position="64"/>
        <end position="73"/>
    </location>
</feature>
<evidence type="ECO:0000313" key="2">
    <source>
        <dbReference type="EMBL" id="POS83710.1"/>
    </source>
</evidence>
<dbReference type="InterPro" id="IPR040144">
    <property type="entry name" value="RAP1GDS1"/>
</dbReference>
<dbReference type="GO" id="GO:0005085">
    <property type="term" value="F:guanyl-nucleotide exchange factor activity"/>
    <property type="evidence" value="ECO:0007669"/>
    <property type="project" value="InterPro"/>
</dbReference>
<accession>A0A2S4PNU6</accession>
<feature type="region of interest" description="Disordered" evidence="1">
    <location>
        <begin position="64"/>
        <end position="86"/>
    </location>
</feature>
<dbReference type="EMBL" id="PEDP01001406">
    <property type="protein sequence ID" value="POS83710.1"/>
    <property type="molecule type" value="Genomic_DNA"/>
</dbReference>
<dbReference type="SUPFAM" id="SSF48371">
    <property type="entry name" value="ARM repeat"/>
    <property type="match status" value="2"/>
</dbReference>
<name>A0A2S4PNU6_9PEZI</name>
<organism evidence="2 3">
    <name type="scientific">Erysiphe pulchra</name>
    <dbReference type="NCBI Taxonomy" id="225359"/>
    <lineage>
        <taxon>Eukaryota</taxon>
        <taxon>Fungi</taxon>
        <taxon>Dikarya</taxon>
        <taxon>Ascomycota</taxon>
        <taxon>Pezizomycotina</taxon>
        <taxon>Leotiomycetes</taxon>
        <taxon>Erysiphales</taxon>
        <taxon>Erysiphaceae</taxon>
        <taxon>Erysiphe</taxon>
    </lineage>
</organism>
<dbReference type="OrthoDB" id="26149at2759"/>
<dbReference type="Gene3D" id="1.25.10.10">
    <property type="entry name" value="Leucine-rich Repeat Variant"/>
    <property type="match status" value="1"/>
</dbReference>
<keyword evidence="3" id="KW-1185">Reference proteome</keyword>
<dbReference type="InterPro" id="IPR011989">
    <property type="entry name" value="ARM-like"/>
</dbReference>
<proteinExistence type="predicted"/>